<keyword evidence="2" id="KW-1185">Reference proteome</keyword>
<proteinExistence type="predicted"/>
<sequence>MRLWHGTDDPKVPVALTRRLAVQLPDGHFAAFAFQEETAAEQHRAGIPICR</sequence>
<accession>A0A7W7VPA6</accession>
<reference evidence="1 2" key="1">
    <citation type="submission" date="2020-08" db="EMBL/GenBank/DDBJ databases">
        <title>Genomic Encyclopedia of Type Strains, Phase III (KMG-III): the genomes of soil and plant-associated and newly described type strains.</title>
        <authorList>
            <person name="Whitman W."/>
        </authorList>
    </citation>
    <scope>NUCLEOTIDE SEQUENCE [LARGE SCALE GENOMIC DNA]</scope>
    <source>
        <strain evidence="1 2">CECT 8840</strain>
    </source>
</reference>
<protein>
    <submittedName>
        <fullName evidence="1">Uncharacterized protein</fullName>
    </submittedName>
</protein>
<organism evidence="1 2">
    <name type="scientific">Streptosporangium saharense</name>
    <dbReference type="NCBI Taxonomy" id="1706840"/>
    <lineage>
        <taxon>Bacteria</taxon>
        <taxon>Bacillati</taxon>
        <taxon>Actinomycetota</taxon>
        <taxon>Actinomycetes</taxon>
        <taxon>Streptosporangiales</taxon>
        <taxon>Streptosporangiaceae</taxon>
        <taxon>Streptosporangium</taxon>
    </lineage>
</organism>
<dbReference type="Proteomes" id="UP000552644">
    <property type="component" value="Unassembled WGS sequence"/>
</dbReference>
<evidence type="ECO:0000313" key="2">
    <source>
        <dbReference type="Proteomes" id="UP000552644"/>
    </source>
</evidence>
<dbReference type="RefSeq" id="WP_184717442.1">
    <property type="nucleotide sequence ID" value="NZ_JACHJP010000004.1"/>
</dbReference>
<evidence type="ECO:0000313" key="1">
    <source>
        <dbReference type="EMBL" id="MBB4917309.1"/>
    </source>
</evidence>
<name>A0A7W7VPA6_9ACTN</name>
<comment type="caution">
    <text evidence="1">The sequence shown here is derived from an EMBL/GenBank/DDBJ whole genome shotgun (WGS) entry which is preliminary data.</text>
</comment>
<gene>
    <name evidence="1" type="ORF">FHS44_004417</name>
</gene>
<dbReference type="EMBL" id="JACHJP010000004">
    <property type="protein sequence ID" value="MBB4917309.1"/>
    <property type="molecule type" value="Genomic_DNA"/>
</dbReference>
<dbReference type="AlphaFoldDB" id="A0A7W7VPA6"/>